<dbReference type="InterPro" id="IPR017943">
    <property type="entry name" value="Bactericidal_perm-incr_a/b_dom"/>
</dbReference>
<dbReference type="AlphaFoldDB" id="A0AAD9JPB1"/>
<dbReference type="EMBL" id="JAODUP010000234">
    <property type="protein sequence ID" value="KAK2155655.1"/>
    <property type="molecule type" value="Genomic_DNA"/>
</dbReference>
<reference evidence="1" key="1">
    <citation type="journal article" date="2023" name="Mol. Biol. Evol.">
        <title>Third-Generation Sequencing Reveals the Adaptive Role of the Epigenome in Three Deep-Sea Polychaetes.</title>
        <authorList>
            <person name="Perez M."/>
            <person name="Aroh O."/>
            <person name="Sun Y."/>
            <person name="Lan Y."/>
            <person name="Juniper S.K."/>
            <person name="Young C.R."/>
            <person name="Angers B."/>
            <person name="Qian P.Y."/>
        </authorList>
    </citation>
    <scope>NUCLEOTIDE SEQUENCE</scope>
    <source>
        <strain evidence="1">P08H-3</strain>
    </source>
</reference>
<gene>
    <name evidence="1" type="ORF">LSH36_234g00037</name>
</gene>
<evidence type="ECO:0000313" key="1">
    <source>
        <dbReference type="EMBL" id="KAK2155655.1"/>
    </source>
</evidence>
<keyword evidence="2" id="KW-1185">Reference proteome</keyword>
<protein>
    <submittedName>
        <fullName evidence="1">Uncharacterized protein</fullName>
    </submittedName>
</protein>
<dbReference type="Gene3D" id="3.15.20.10">
    <property type="entry name" value="Bactericidal permeability-increasing protein, domain 2"/>
    <property type="match status" value="1"/>
</dbReference>
<evidence type="ECO:0000313" key="2">
    <source>
        <dbReference type="Proteomes" id="UP001208570"/>
    </source>
</evidence>
<sequence>MITLCLSDYVSNSLGYVLYRYGNFYLRHTLTESDLPFDVQHFLKMDNYPEIAAGNSTGVLDLVMYATERPTLHTDKNRIKGHFRGTVEVRTRLQTGKMTTLLTLDAVMYIINSSIGSGKNRVPVLRLVSKPVSDVAPIN</sequence>
<proteinExistence type="predicted"/>
<organism evidence="1 2">
    <name type="scientific">Paralvinella palmiformis</name>
    <dbReference type="NCBI Taxonomy" id="53620"/>
    <lineage>
        <taxon>Eukaryota</taxon>
        <taxon>Metazoa</taxon>
        <taxon>Spiralia</taxon>
        <taxon>Lophotrochozoa</taxon>
        <taxon>Annelida</taxon>
        <taxon>Polychaeta</taxon>
        <taxon>Sedentaria</taxon>
        <taxon>Canalipalpata</taxon>
        <taxon>Terebellida</taxon>
        <taxon>Terebelliformia</taxon>
        <taxon>Alvinellidae</taxon>
        <taxon>Paralvinella</taxon>
    </lineage>
</organism>
<dbReference type="SUPFAM" id="SSF55394">
    <property type="entry name" value="Bactericidal permeability-increasing protein, BPI"/>
    <property type="match status" value="1"/>
</dbReference>
<dbReference type="Proteomes" id="UP001208570">
    <property type="component" value="Unassembled WGS sequence"/>
</dbReference>
<comment type="caution">
    <text evidence="1">The sequence shown here is derived from an EMBL/GenBank/DDBJ whole genome shotgun (WGS) entry which is preliminary data.</text>
</comment>
<dbReference type="GO" id="GO:0008289">
    <property type="term" value="F:lipid binding"/>
    <property type="evidence" value="ECO:0007669"/>
    <property type="project" value="InterPro"/>
</dbReference>
<name>A0AAD9JPB1_9ANNE</name>
<accession>A0AAD9JPB1</accession>